<comment type="caution">
    <text evidence="5">The sequence shown here is derived from an EMBL/GenBank/DDBJ whole genome shotgun (WGS) entry which is preliminary data.</text>
</comment>
<dbReference type="PANTHER" id="PTHR43656">
    <property type="entry name" value="BINDING OXIDOREDUCTASE, PUTATIVE (AFU_ORTHOLOGUE AFUA_2G08260)-RELATED"/>
    <property type="match status" value="1"/>
</dbReference>
<protein>
    <submittedName>
        <fullName evidence="5">NADH:flavin oxidoreductase/NADH oxidase family protein</fullName>
    </submittedName>
</protein>
<dbReference type="InterPro" id="IPR013785">
    <property type="entry name" value="Aldolase_TIM"/>
</dbReference>
<reference evidence="6" key="1">
    <citation type="journal article" date="2019" name="Int. J. Syst. Evol. Microbiol.">
        <title>The Global Catalogue of Microorganisms (GCM) 10K type strain sequencing project: providing services to taxonomists for standard genome sequencing and annotation.</title>
        <authorList>
            <consortium name="The Broad Institute Genomics Platform"/>
            <consortium name="The Broad Institute Genome Sequencing Center for Infectious Disease"/>
            <person name="Wu L."/>
            <person name="Ma J."/>
        </authorList>
    </citation>
    <scope>NUCLEOTIDE SEQUENCE [LARGE SCALE GENOMIC DNA]</scope>
    <source>
        <strain evidence="6">JCM 18401</strain>
    </source>
</reference>
<keyword evidence="2" id="KW-0560">Oxidoreductase</keyword>
<dbReference type="InterPro" id="IPR051799">
    <property type="entry name" value="NADH_flavin_oxidoreductase"/>
</dbReference>
<keyword evidence="3" id="KW-1133">Transmembrane helix</keyword>
<keyword evidence="1" id="KW-0285">Flavoprotein</keyword>
<dbReference type="CDD" id="cd04733">
    <property type="entry name" value="OYE_like_2_FMN"/>
    <property type="match status" value="1"/>
</dbReference>
<gene>
    <name evidence="5" type="ORF">GCM10023333_05770</name>
</gene>
<evidence type="ECO:0000256" key="2">
    <source>
        <dbReference type="ARBA" id="ARBA00023002"/>
    </source>
</evidence>
<keyword evidence="3" id="KW-0812">Transmembrane</keyword>
<organism evidence="5 6">
    <name type="scientific">Ferrimonas pelagia</name>
    <dbReference type="NCBI Taxonomy" id="1177826"/>
    <lineage>
        <taxon>Bacteria</taxon>
        <taxon>Pseudomonadati</taxon>
        <taxon>Pseudomonadota</taxon>
        <taxon>Gammaproteobacteria</taxon>
        <taxon>Alteromonadales</taxon>
        <taxon>Ferrimonadaceae</taxon>
        <taxon>Ferrimonas</taxon>
    </lineage>
</organism>
<name>A0ABP9EFD3_9GAMM</name>
<dbReference type="RefSeq" id="WP_345333224.1">
    <property type="nucleotide sequence ID" value="NZ_BAABJZ010000006.1"/>
</dbReference>
<keyword evidence="6" id="KW-1185">Reference proteome</keyword>
<sequence length="410" mass="44680">MDADLILASPLKLNESLAIKNRFFKSAMSEQLGDRHHDPTPQLAQLYRLWSEGGVGISVTGNVMVDRTALGEPGNVVLDKHSDLARFRQWAEQGSGHDTQLWMQLNHPGKQIPAMLCKEPLAPSAIPLGRGLESNFNTPKAMTEAQILATIDAFAYAAKQAKACGFDGVQIHAAHGYLISQFLSPRHNQRSDQWGGSSEARQRFVLEVFGAIRQAVGPTFPVGIKLNSADFMKDGFSQAESMAVVEALAEAGVDLIEISGGTYESPSMVGAGVKASTLKREAYFLEYAELLRQRIDTPLVVTGGFRSTKAMEQAVADKVTDMVGVARSMALIPDLPTRALADPAFVADVTRRTTGFKALDRAAMLDITWYEAQLRRMAQGKSPKPRLSAWGVLVEIFIALGTHAFIKRRA</sequence>
<dbReference type="InterPro" id="IPR001155">
    <property type="entry name" value="OxRdtase_FMN_N"/>
</dbReference>
<evidence type="ECO:0000313" key="6">
    <source>
        <dbReference type="Proteomes" id="UP001499988"/>
    </source>
</evidence>
<evidence type="ECO:0000256" key="1">
    <source>
        <dbReference type="ARBA" id="ARBA00022630"/>
    </source>
</evidence>
<dbReference type="Gene3D" id="3.20.20.70">
    <property type="entry name" value="Aldolase class I"/>
    <property type="match status" value="1"/>
</dbReference>
<keyword evidence="3" id="KW-0472">Membrane</keyword>
<accession>A0ABP9EFD3</accession>
<feature type="transmembrane region" description="Helical" evidence="3">
    <location>
        <begin position="387"/>
        <end position="406"/>
    </location>
</feature>
<evidence type="ECO:0000259" key="4">
    <source>
        <dbReference type="Pfam" id="PF00724"/>
    </source>
</evidence>
<evidence type="ECO:0000256" key="3">
    <source>
        <dbReference type="SAM" id="Phobius"/>
    </source>
</evidence>
<dbReference type="PANTHER" id="PTHR43656:SF2">
    <property type="entry name" value="BINDING OXIDOREDUCTASE, PUTATIVE (AFU_ORTHOLOGUE AFUA_2G08260)-RELATED"/>
    <property type="match status" value="1"/>
</dbReference>
<feature type="domain" description="NADH:flavin oxidoreductase/NADH oxidase N-terminal" evidence="4">
    <location>
        <begin position="9"/>
        <end position="339"/>
    </location>
</feature>
<dbReference type="Proteomes" id="UP001499988">
    <property type="component" value="Unassembled WGS sequence"/>
</dbReference>
<proteinExistence type="predicted"/>
<dbReference type="EMBL" id="BAABJZ010000006">
    <property type="protein sequence ID" value="GAA4875346.1"/>
    <property type="molecule type" value="Genomic_DNA"/>
</dbReference>
<evidence type="ECO:0000313" key="5">
    <source>
        <dbReference type="EMBL" id="GAA4875346.1"/>
    </source>
</evidence>
<dbReference type="Pfam" id="PF00724">
    <property type="entry name" value="Oxidored_FMN"/>
    <property type="match status" value="1"/>
</dbReference>
<dbReference type="SUPFAM" id="SSF51395">
    <property type="entry name" value="FMN-linked oxidoreductases"/>
    <property type="match status" value="1"/>
</dbReference>